<dbReference type="SUPFAM" id="SSF53383">
    <property type="entry name" value="PLP-dependent transferases"/>
    <property type="match status" value="1"/>
</dbReference>
<feature type="modified residue" description="N6-(pyridoxal phosphate)lysine" evidence="7">
    <location>
        <position position="194"/>
    </location>
</feature>
<evidence type="ECO:0000259" key="10">
    <source>
        <dbReference type="Pfam" id="PF00266"/>
    </source>
</evidence>
<evidence type="ECO:0000313" key="11">
    <source>
        <dbReference type="EMBL" id="KXG76912.1"/>
    </source>
</evidence>
<dbReference type="InterPro" id="IPR015422">
    <property type="entry name" value="PyrdxlP-dep_Trfase_small"/>
</dbReference>
<reference evidence="11 12" key="1">
    <citation type="submission" date="2015-12" db="EMBL/GenBank/DDBJ databases">
        <title>Draft genome sequnece of Fervidicola ferrireducens strain Y170.</title>
        <authorList>
            <person name="Patel B.K."/>
        </authorList>
    </citation>
    <scope>NUCLEOTIDE SEQUENCE [LARGE SCALE GENOMIC DNA]</scope>
    <source>
        <strain evidence="11 12">Y170</strain>
    </source>
</reference>
<dbReference type="GO" id="GO:0047300">
    <property type="term" value="F:pyridoxamine-pyruvate transaminase activity"/>
    <property type="evidence" value="ECO:0007669"/>
    <property type="project" value="UniProtKB-EC"/>
</dbReference>
<dbReference type="InterPro" id="IPR000192">
    <property type="entry name" value="Aminotrans_V_dom"/>
</dbReference>
<dbReference type="PIRSF" id="PIRSF000524">
    <property type="entry name" value="SPT"/>
    <property type="match status" value="1"/>
</dbReference>
<dbReference type="Pfam" id="PF00266">
    <property type="entry name" value="Aminotran_5"/>
    <property type="match status" value="1"/>
</dbReference>
<dbReference type="PANTHER" id="PTHR21152">
    <property type="entry name" value="AMINOTRANSFERASE CLASS V"/>
    <property type="match status" value="1"/>
</dbReference>
<dbReference type="Proteomes" id="UP000070427">
    <property type="component" value="Unassembled WGS sequence"/>
</dbReference>
<dbReference type="PANTHER" id="PTHR21152:SF24">
    <property type="entry name" value="ALANINE--GLYOXYLATE AMINOTRANSFERASE 1"/>
    <property type="match status" value="1"/>
</dbReference>
<evidence type="ECO:0000256" key="9">
    <source>
        <dbReference type="RuleBase" id="RU004504"/>
    </source>
</evidence>
<organism evidence="11 12">
    <name type="scientific">Fervidicola ferrireducens</name>
    <dbReference type="NCBI Taxonomy" id="520764"/>
    <lineage>
        <taxon>Bacteria</taxon>
        <taxon>Bacillati</taxon>
        <taxon>Bacillota</taxon>
        <taxon>Clostridia</taxon>
        <taxon>Thermosediminibacterales</taxon>
        <taxon>Thermosediminibacteraceae</taxon>
        <taxon>Fervidicola</taxon>
    </lineage>
</organism>
<keyword evidence="12" id="KW-1185">Reference proteome</keyword>
<dbReference type="InParanoid" id="A0A140L8N7"/>
<evidence type="ECO:0000256" key="7">
    <source>
        <dbReference type="PIRSR" id="PIRSR000524-50"/>
    </source>
</evidence>
<accession>A0A140L8N7</accession>
<sequence>MGIKTGLIMTPGPTEISERVRNAMARPITNPDLDPAFFDFYSETCDKLKKIINTKEDVLILSGEGILGLEAAMASLVEPGDEVLCLANGVFGEGFKDFATLYGGQVTIFEKEYDEPITSEDVKKFLSKHGGRFKIATLVHCETPAGLINPIHEICPVLKEAGLITVVDAVSSIAGHEIKPDVWGIDVVLGGSQKCLSAPPGLTFLSISRDAWIKIEKRKYPIPSFYANLMKWKEMWFKDKIFPYTPPISDIFALSEAASAVLEEGKEIYKRHEKLSRAVRETLRDAGFKIFPKIGAEANTVTAFYIPDGINDEDFRKHLWEKYSVMMAGSWGKLAGKVWRIGHMGENARESKIFEFFSAFEKALRDFGVSTGKRLTEIYALKIDDC</sequence>
<dbReference type="InterPro" id="IPR024169">
    <property type="entry name" value="SP_NH2Trfase/AEP_transaminase"/>
</dbReference>
<keyword evidence="11" id="KW-0670">Pyruvate</keyword>
<evidence type="ECO:0000256" key="6">
    <source>
        <dbReference type="PIRSR" id="PIRSR000524-1"/>
    </source>
</evidence>
<proteinExistence type="inferred from homology"/>
<keyword evidence="3 11" id="KW-0032">Aminotransferase</keyword>
<dbReference type="GO" id="GO:0004760">
    <property type="term" value="F:L-serine-pyruvate transaminase activity"/>
    <property type="evidence" value="ECO:0007669"/>
    <property type="project" value="TreeGrafter"/>
</dbReference>
<comment type="similarity">
    <text evidence="2 8">Belongs to the class-V pyridoxal-phosphate-dependent aminotransferase family.</text>
</comment>
<dbReference type="PROSITE" id="PS00595">
    <property type="entry name" value="AA_TRANSFER_CLASS_5"/>
    <property type="match status" value="1"/>
</dbReference>
<dbReference type="AlphaFoldDB" id="A0A140L8N7"/>
<gene>
    <name evidence="11" type="primary">ppaT</name>
    <name evidence="11" type="ORF">AN618_13950</name>
</gene>
<dbReference type="PATRIC" id="fig|520764.3.peg.1452"/>
<dbReference type="RefSeq" id="WP_066353433.1">
    <property type="nucleotide sequence ID" value="NZ_LOED01000015.1"/>
</dbReference>
<keyword evidence="4 11" id="KW-0808">Transferase</keyword>
<dbReference type="FunCoup" id="A0A140L8N7">
    <property type="interactions" value="346"/>
</dbReference>
<dbReference type="EMBL" id="LOED01000015">
    <property type="protein sequence ID" value="KXG76912.1"/>
    <property type="molecule type" value="Genomic_DNA"/>
</dbReference>
<dbReference type="Gene3D" id="3.40.640.10">
    <property type="entry name" value="Type I PLP-dependent aspartate aminotransferase-like (Major domain)"/>
    <property type="match status" value="1"/>
</dbReference>
<evidence type="ECO:0000256" key="4">
    <source>
        <dbReference type="ARBA" id="ARBA00022679"/>
    </source>
</evidence>
<dbReference type="STRING" id="520764.AN618_13950"/>
<dbReference type="InterPro" id="IPR015421">
    <property type="entry name" value="PyrdxlP-dep_Trfase_major"/>
</dbReference>
<name>A0A140L8N7_9FIRM</name>
<dbReference type="Gene3D" id="3.90.1150.10">
    <property type="entry name" value="Aspartate Aminotransferase, domain 1"/>
    <property type="match status" value="1"/>
</dbReference>
<evidence type="ECO:0000256" key="8">
    <source>
        <dbReference type="RuleBase" id="RU004075"/>
    </source>
</evidence>
<keyword evidence="5 7" id="KW-0663">Pyridoxal phosphate</keyword>
<comment type="cofactor">
    <cofactor evidence="1 7 9">
        <name>pyridoxal 5'-phosphate</name>
        <dbReference type="ChEBI" id="CHEBI:597326"/>
    </cofactor>
</comment>
<dbReference type="EC" id="2.6.1.30" evidence="11"/>
<evidence type="ECO:0000313" key="12">
    <source>
        <dbReference type="Proteomes" id="UP000070427"/>
    </source>
</evidence>
<dbReference type="InterPro" id="IPR020578">
    <property type="entry name" value="Aminotrans_V_PyrdxlP_BS"/>
</dbReference>
<evidence type="ECO:0000256" key="3">
    <source>
        <dbReference type="ARBA" id="ARBA00022576"/>
    </source>
</evidence>
<feature type="binding site" evidence="6">
    <location>
        <position position="340"/>
    </location>
    <ligand>
        <name>substrate</name>
    </ligand>
</feature>
<dbReference type="InterPro" id="IPR015424">
    <property type="entry name" value="PyrdxlP-dep_Trfase"/>
</dbReference>
<feature type="domain" description="Aminotransferase class V" evidence="10">
    <location>
        <begin position="37"/>
        <end position="327"/>
    </location>
</feature>
<dbReference type="GO" id="GO:0008453">
    <property type="term" value="F:alanine-glyoxylate transaminase activity"/>
    <property type="evidence" value="ECO:0007669"/>
    <property type="project" value="TreeGrafter"/>
</dbReference>
<evidence type="ECO:0000256" key="2">
    <source>
        <dbReference type="ARBA" id="ARBA00009236"/>
    </source>
</evidence>
<evidence type="ECO:0000256" key="5">
    <source>
        <dbReference type="ARBA" id="ARBA00022898"/>
    </source>
</evidence>
<comment type="caution">
    <text evidence="11">The sequence shown here is derived from an EMBL/GenBank/DDBJ whole genome shotgun (WGS) entry which is preliminary data.</text>
</comment>
<evidence type="ECO:0000256" key="1">
    <source>
        <dbReference type="ARBA" id="ARBA00001933"/>
    </source>
</evidence>
<protein>
    <submittedName>
        <fullName evidence="11">Pyridoxamine--pyruvate transaminase</fullName>
        <ecNumber evidence="11">2.6.1.30</ecNumber>
    </submittedName>
</protein>
<dbReference type="GO" id="GO:0019265">
    <property type="term" value="P:glycine biosynthetic process, by transamination of glyoxylate"/>
    <property type="evidence" value="ECO:0007669"/>
    <property type="project" value="TreeGrafter"/>
</dbReference>